<dbReference type="EMBL" id="CP089984">
    <property type="protein sequence ID" value="WXB15924.1"/>
    <property type="molecule type" value="Genomic_DNA"/>
</dbReference>
<gene>
    <name evidence="2" type="ORF">LZC94_01345</name>
</gene>
<dbReference type="Proteomes" id="UP001370348">
    <property type="component" value="Chromosome"/>
</dbReference>
<feature type="region of interest" description="Disordered" evidence="1">
    <location>
        <begin position="55"/>
        <end position="121"/>
    </location>
</feature>
<proteinExistence type="predicted"/>
<feature type="compositionally biased region" description="Basic and acidic residues" evidence="1">
    <location>
        <begin position="68"/>
        <end position="77"/>
    </location>
</feature>
<feature type="compositionally biased region" description="Low complexity" evidence="1">
    <location>
        <begin position="105"/>
        <end position="114"/>
    </location>
</feature>
<protein>
    <submittedName>
        <fullName evidence="2">Uncharacterized protein</fullName>
    </submittedName>
</protein>
<evidence type="ECO:0000313" key="2">
    <source>
        <dbReference type="EMBL" id="WXB15924.1"/>
    </source>
</evidence>
<name>A0ABZ2LYB8_9BACT</name>
<evidence type="ECO:0000256" key="1">
    <source>
        <dbReference type="SAM" id="MobiDB-lite"/>
    </source>
</evidence>
<evidence type="ECO:0000313" key="3">
    <source>
        <dbReference type="Proteomes" id="UP001370348"/>
    </source>
</evidence>
<dbReference type="RefSeq" id="WP_394825556.1">
    <property type="nucleotide sequence ID" value="NZ_CP089984.1"/>
</dbReference>
<feature type="compositionally biased region" description="Polar residues" evidence="1">
    <location>
        <begin position="83"/>
        <end position="97"/>
    </location>
</feature>
<keyword evidence="3" id="KW-1185">Reference proteome</keyword>
<sequence length="315" mass="33081">MRTYASLAVACGVHAAFLAVSWKQRPAQPALDGTERPAEPTEEWDLDVAALFEKSEVREEAPVAAPEPARKAAENAPREPMTTLGSVENAPQNTNPGAENPTPSPASSSSSAPAEGWTFSPTVRKPVDLGLGAPGGSKYVLPDGVVSKAELPADERPSTTGGLAEALDAEDVKRGTSRGQPVRLAVEAAARTTEAPSVGRATFDISVGAEGAVQIQLADANNDYEGWKRLVEAIRGQLARKRVRIPPGSKGLHVVVEVEARDQKPDGTPANASALRRFGANPDTPVGGSFSLSPENIGVSAKRFVSSRIVRETRL</sequence>
<organism evidence="2 3">
    <name type="scientific">Pendulispora albinea</name>
    <dbReference type="NCBI Taxonomy" id="2741071"/>
    <lineage>
        <taxon>Bacteria</taxon>
        <taxon>Pseudomonadati</taxon>
        <taxon>Myxococcota</taxon>
        <taxon>Myxococcia</taxon>
        <taxon>Myxococcales</taxon>
        <taxon>Sorangiineae</taxon>
        <taxon>Pendulisporaceae</taxon>
        <taxon>Pendulispora</taxon>
    </lineage>
</organism>
<reference evidence="2 3" key="1">
    <citation type="submission" date="2021-12" db="EMBL/GenBank/DDBJ databases">
        <title>Discovery of the Pendulisporaceae a myxobacterial family with distinct sporulation behavior and unique specialized metabolism.</title>
        <authorList>
            <person name="Garcia R."/>
            <person name="Popoff A."/>
            <person name="Bader C.D."/>
            <person name="Loehr J."/>
            <person name="Walesch S."/>
            <person name="Walt C."/>
            <person name="Boldt J."/>
            <person name="Bunk B."/>
            <person name="Haeckl F.J.F.P.J."/>
            <person name="Gunesch A.P."/>
            <person name="Birkelbach J."/>
            <person name="Nuebel U."/>
            <person name="Pietschmann T."/>
            <person name="Bach T."/>
            <person name="Mueller R."/>
        </authorList>
    </citation>
    <scope>NUCLEOTIDE SEQUENCE [LARGE SCALE GENOMIC DNA]</scope>
    <source>
        <strain evidence="2 3">MSr11954</strain>
    </source>
</reference>
<feature type="region of interest" description="Disordered" evidence="1">
    <location>
        <begin position="150"/>
        <end position="179"/>
    </location>
</feature>
<accession>A0ABZ2LYB8</accession>